<proteinExistence type="inferred from homology"/>
<dbReference type="EMBL" id="MIJE01000031">
    <property type="protein sequence ID" value="OEF96560.1"/>
    <property type="molecule type" value="Genomic_DNA"/>
</dbReference>
<evidence type="ECO:0000259" key="2">
    <source>
        <dbReference type="Pfam" id="PF21447"/>
    </source>
</evidence>
<reference evidence="3 4" key="1">
    <citation type="submission" date="2016-09" db="EMBL/GenBank/DDBJ databases">
        <title>Draft genome sequence for the type strain of Desulfuribacillus alkaliarsenatis AHT28, an obligately anaerobic, sulfidogenic bacterium isolated from Russian soda lake sediments.</title>
        <authorList>
            <person name="Abin C.A."/>
            <person name="Hollibaugh J.T."/>
        </authorList>
    </citation>
    <scope>NUCLEOTIDE SEQUENCE [LARGE SCALE GENOMIC DNA]</scope>
    <source>
        <strain evidence="3 4">AHT28</strain>
    </source>
</reference>
<dbReference type="RefSeq" id="WP_069643569.1">
    <property type="nucleotide sequence ID" value="NZ_MIJE01000031.1"/>
</dbReference>
<dbReference type="InterPro" id="IPR050273">
    <property type="entry name" value="GppA/Ppx_hydrolase"/>
</dbReference>
<evidence type="ECO:0000313" key="3">
    <source>
        <dbReference type="EMBL" id="OEF96560.1"/>
    </source>
</evidence>
<comment type="caution">
    <text evidence="3">The sequence shown here is derived from an EMBL/GenBank/DDBJ whole genome shotgun (WGS) entry which is preliminary data.</text>
</comment>
<dbReference type="InterPro" id="IPR048950">
    <property type="entry name" value="Ppx_GppA_C"/>
</dbReference>
<feature type="domain" description="Ppx/GppA phosphatase C-terminal" evidence="2">
    <location>
        <begin position="5"/>
        <end position="156"/>
    </location>
</feature>
<name>A0A1E5G159_9FIRM</name>
<dbReference type="InterPro" id="IPR003607">
    <property type="entry name" value="HD/PDEase_dom"/>
</dbReference>
<organism evidence="3 4">
    <name type="scientific">Desulfuribacillus alkaliarsenatis</name>
    <dbReference type="NCBI Taxonomy" id="766136"/>
    <lineage>
        <taxon>Bacteria</taxon>
        <taxon>Bacillati</taxon>
        <taxon>Bacillota</taxon>
        <taxon>Desulfuribacillia</taxon>
        <taxon>Desulfuribacillales</taxon>
        <taxon>Desulfuribacillaceae</taxon>
        <taxon>Desulfuribacillus</taxon>
    </lineage>
</organism>
<sequence length="188" mass="21852">MFDIYKLPDSHEQRVCNYALVMFDSLSSHPVFRDGINGEQQLQQKRELLKESAYYHDIGHSISEKKHDLHTMNLILTDSYFDNIPEPKRTMLALIAGGHRKKLHHPIENISPSNQQIVRQLAAILRLADAIDYTRQRDISVHGCRYDTKNFIINISNNLSIIARERVQKKSGLFQEVFLLRVKLENTI</sequence>
<evidence type="ECO:0000313" key="4">
    <source>
        <dbReference type="Proteomes" id="UP000094296"/>
    </source>
</evidence>
<accession>A0A1E5G159</accession>
<dbReference type="PANTHER" id="PTHR30005">
    <property type="entry name" value="EXOPOLYPHOSPHATASE"/>
    <property type="match status" value="1"/>
</dbReference>
<dbReference type="OrthoDB" id="9814545at2"/>
<dbReference type="SUPFAM" id="SSF109604">
    <property type="entry name" value="HD-domain/PDEase-like"/>
    <property type="match status" value="1"/>
</dbReference>
<keyword evidence="4" id="KW-1185">Reference proteome</keyword>
<dbReference type="CDD" id="cd00077">
    <property type="entry name" value="HDc"/>
    <property type="match status" value="1"/>
</dbReference>
<dbReference type="Proteomes" id="UP000094296">
    <property type="component" value="Unassembled WGS sequence"/>
</dbReference>
<dbReference type="Gene3D" id="1.10.3210.10">
    <property type="entry name" value="Hypothetical protein af1432"/>
    <property type="match status" value="1"/>
</dbReference>
<evidence type="ECO:0000256" key="1">
    <source>
        <dbReference type="ARBA" id="ARBA00007125"/>
    </source>
</evidence>
<gene>
    <name evidence="3" type="ORF">BHF68_07900</name>
</gene>
<dbReference type="Pfam" id="PF21447">
    <property type="entry name" value="Ppx-GppA_III"/>
    <property type="match status" value="1"/>
</dbReference>
<dbReference type="STRING" id="766136.BHF68_07900"/>
<protein>
    <recommendedName>
        <fullName evidence="2">Ppx/GppA phosphatase C-terminal domain-containing protein</fullName>
    </recommendedName>
</protein>
<comment type="similarity">
    <text evidence="1">Belongs to the GppA/Ppx family.</text>
</comment>
<dbReference type="PANTHER" id="PTHR30005:SF0">
    <property type="entry name" value="RETROGRADE REGULATION PROTEIN 2"/>
    <property type="match status" value="1"/>
</dbReference>
<dbReference type="AlphaFoldDB" id="A0A1E5G159"/>